<protein>
    <submittedName>
        <fullName evidence="7">Putative amino acid permease YhdG</fullName>
    </submittedName>
</protein>
<dbReference type="Pfam" id="PF13520">
    <property type="entry name" value="AA_permease_2"/>
    <property type="match status" value="1"/>
</dbReference>
<gene>
    <name evidence="7" type="primary">yhdG</name>
    <name evidence="7" type="ORF">OCH7691_03106</name>
</gene>
<evidence type="ECO:0000256" key="3">
    <source>
        <dbReference type="ARBA" id="ARBA00022692"/>
    </source>
</evidence>
<evidence type="ECO:0000256" key="5">
    <source>
        <dbReference type="ARBA" id="ARBA00023136"/>
    </source>
</evidence>
<dbReference type="InterPro" id="IPR002293">
    <property type="entry name" value="AA/rel_permease1"/>
</dbReference>
<keyword evidence="3 6" id="KW-0812">Transmembrane</keyword>
<feature type="transmembrane region" description="Helical" evidence="6">
    <location>
        <begin position="326"/>
        <end position="347"/>
    </location>
</feature>
<dbReference type="GO" id="GO:0022857">
    <property type="term" value="F:transmembrane transporter activity"/>
    <property type="evidence" value="ECO:0007669"/>
    <property type="project" value="InterPro"/>
</dbReference>
<feature type="transmembrane region" description="Helical" evidence="6">
    <location>
        <begin position="231"/>
        <end position="253"/>
    </location>
</feature>
<dbReference type="RefSeq" id="WP_085884410.1">
    <property type="nucleotide sequence ID" value="NZ_FWFR01000002.1"/>
</dbReference>
<dbReference type="FunCoup" id="A0A1Y5TLT9">
    <property type="interactions" value="258"/>
</dbReference>
<dbReference type="InParanoid" id="A0A1Y5TLT9"/>
<name>A0A1Y5TLT9_9PROT</name>
<keyword evidence="4 6" id="KW-1133">Transmembrane helix</keyword>
<evidence type="ECO:0000256" key="1">
    <source>
        <dbReference type="ARBA" id="ARBA00004651"/>
    </source>
</evidence>
<dbReference type="PIRSF" id="PIRSF006060">
    <property type="entry name" value="AA_transporter"/>
    <property type="match status" value="1"/>
</dbReference>
<feature type="transmembrane region" description="Helical" evidence="6">
    <location>
        <begin position="21"/>
        <end position="46"/>
    </location>
</feature>
<evidence type="ECO:0000256" key="6">
    <source>
        <dbReference type="SAM" id="Phobius"/>
    </source>
</evidence>
<keyword evidence="5 6" id="KW-0472">Membrane</keyword>
<dbReference type="GO" id="GO:0005886">
    <property type="term" value="C:plasma membrane"/>
    <property type="evidence" value="ECO:0007669"/>
    <property type="project" value="UniProtKB-SubCell"/>
</dbReference>
<feature type="transmembrane region" description="Helical" evidence="6">
    <location>
        <begin position="52"/>
        <end position="71"/>
    </location>
</feature>
<evidence type="ECO:0000256" key="2">
    <source>
        <dbReference type="ARBA" id="ARBA00022475"/>
    </source>
</evidence>
<dbReference type="PANTHER" id="PTHR42770:SF11">
    <property type="entry name" value="INNER MEMBRANE TRANSPORT PROTEIN YBAT"/>
    <property type="match status" value="1"/>
</dbReference>
<feature type="transmembrane region" description="Helical" evidence="6">
    <location>
        <begin position="92"/>
        <end position="117"/>
    </location>
</feature>
<dbReference type="PANTHER" id="PTHR42770">
    <property type="entry name" value="AMINO ACID TRANSPORTER-RELATED"/>
    <property type="match status" value="1"/>
</dbReference>
<organism evidence="7 8">
    <name type="scientific">Oceanibacterium hippocampi</name>
    <dbReference type="NCBI Taxonomy" id="745714"/>
    <lineage>
        <taxon>Bacteria</taxon>
        <taxon>Pseudomonadati</taxon>
        <taxon>Pseudomonadota</taxon>
        <taxon>Alphaproteobacteria</taxon>
        <taxon>Sneathiellales</taxon>
        <taxon>Sneathiellaceae</taxon>
        <taxon>Oceanibacterium</taxon>
    </lineage>
</organism>
<feature type="transmembrane region" description="Helical" evidence="6">
    <location>
        <begin position="385"/>
        <end position="408"/>
    </location>
</feature>
<dbReference type="EMBL" id="FWFR01000002">
    <property type="protein sequence ID" value="SLN67049.1"/>
    <property type="molecule type" value="Genomic_DNA"/>
</dbReference>
<dbReference type="Proteomes" id="UP000193200">
    <property type="component" value="Unassembled WGS sequence"/>
</dbReference>
<dbReference type="Gene3D" id="1.20.1740.10">
    <property type="entry name" value="Amino acid/polyamine transporter I"/>
    <property type="match status" value="1"/>
</dbReference>
<feature type="transmembrane region" description="Helical" evidence="6">
    <location>
        <begin position="353"/>
        <end position="373"/>
    </location>
</feature>
<feature type="transmembrane region" description="Helical" evidence="6">
    <location>
        <begin position="150"/>
        <end position="171"/>
    </location>
</feature>
<keyword evidence="2" id="KW-1003">Cell membrane</keyword>
<proteinExistence type="predicted"/>
<evidence type="ECO:0000313" key="7">
    <source>
        <dbReference type="EMBL" id="SLN67049.1"/>
    </source>
</evidence>
<keyword evidence="8" id="KW-1185">Reference proteome</keyword>
<dbReference type="InterPro" id="IPR050367">
    <property type="entry name" value="APC_superfamily"/>
</dbReference>
<feature type="transmembrane region" description="Helical" evidence="6">
    <location>
        <begin position="123"/>
        <end position="143"/>
    </location>
</feature>
<dbReference type="AlphaFoldDB" id="A0A1Y5TLT9"/>
<evidence type="ECO:0000313" key="8">
    <source>
        <dbReference type="Proteomes" id="UP000193200"/>
    </source>
</evidence>
<sequence>MGDQTDKHSERALLRVLGLPLLILYGVGVTVGAGIFVMIGTVVGLAGPRAPLAFLSAAAIAGVTAICYATLSRGFPRAAGASLYVKAAFGRGVGLPVGIGVALTGIVSSATIIVGFTGYVAELIAIPHSVTVLVSVAAIGLLVQRGVKESVGVAAVITIVEIGILLALIVAGMPQLVSIEPWTAAFGTGSVLPVSGIVTAAVLAFFAFIGFEDIVNMAEETVNPDRVMGKAILGTLAVTTTLYVLLALIAIGAPDTDALARSSAPLAAMWTQLTGLSSTWLSTMALIAVINGVIVQVIMASRLLYGMAREDMMPALLGRIGTRRTPFVAIWLVATLVAALALAFPIATLARATTTLTLLVFASVNLSLVVLGTRAGAGPMHSRRWIGILGFALTCGLALRELLVFFGAL</sequence>
<accession>A0A1Y5TLT9</accession>
<reference evidence="7 8" key="1">
    <citation type="submission" date="2017-03" db="EMBL/GenBank/DDBJ databases">
        <authorList>
            <person name="Afonso C.L."/>
            <person name="Miller P.J."/>
            <person name="Scott M.A."/>
            <person name="Spackman E."/>
            <person name="Goraichik I."/>
            <person name="Dimitrov K.M."/>
            <person name="Suarez D.L."/>
            <person name="Swayne D.E."/>
        </authorList>
    </citation>
    <scope>NUCLEOTIDE SEQUENCE [LARGE SCALE GENOMIC DNA]</scope>
    <source>
        <strain evidence="7 8">CECT 7691</strain>
    </source>
</reference>
<dbReference type="OrthoDB" id="9762947at2"/>
<comment type="subcellular location">
    <subcellularLocation>
        <location evidence="1">Cell membrane</location>
        <topology evidence="1">Multi-pass membrane protein</topology>
    </subcellularLocation>
</comment>
<feature type="transmembrane region" description="Helical" evidence="6">
    <location>
        <begin position="280"/>
        <end position="305"/>
    </location>
</feature>
<feature type="transmembrane region" description="Helical" evidence="6">
    <location>
        <begin position="191"/>
        <end position="211"/>
    </location>
</feature>
<evidence type="ECO:0000256" key="4">
    <source>
        <dbReference type="ARBA" id="ARBA00022989"/>
    </source>
</evidence>